<sequence length="177" mass="20075">MTEQTLLVPSMHALAGIMRDYPPCGESGMADLKESVHAVRRKSVINAFCRLRRRILKYLELTPAGQPEGLAARHKSALRNRCSQMFRVDGGRFQALKTWMSWHQLTLFLAETVLYAVSWAVYRHVDATLVREVMLLLTTVGFVMASIDGGALWPRRVRYVNPDGFPSRASMPEEGRR</sequence>
<protein>
    <submittedName>
        <fullName evidence="1">Uncharacterized protein</fullName>
    </submittedName>
</protein>
<dbReference type="EMBL" id="BMVG01000013">
    <property type="protein sequence ID" value="GHE07318.1"/>
    <property type="molecule type" value="Genomic_DNA"/>
</dbReference>
<dbReference type="AlphaFoldDB" id="A0A918YLN7"/>
<evidence type="ECO:0000313" key="2">
    <source>
        <dbReference type="Proteomes" id="UP000655443"/>
    </source>
</evidence>
<comment type="caution">
    <text evidence="1">The sequence shown here is derived from an EMBL/GenBank/DDBJ whole genome shotgun (WGS) entry which is preliminary data.</text>
</comment>
<keyword evidence="2" id="KW-1185">Reference proteome</keyword>
<proteinExistence type="predicted"/>
<reference evidence="1" key="2">
    <citation type="submission" date="2020-09" db="EMBL/GenBank/DDBJ databases">
        <authorList>
            <person name="Sun Q."/>
            <person name="Ohkuma M."/>
        </authorList>
    </citation>
    <scope>NUCLEOTIDE SEQUENCE</scope>
    <source>
        <strain evidence="1">JCM 4714</strain>
    </source>
</reference>
<dbReference type="RefSeq" id="WP_189956040.1">
    <property type="nucleotide sequence ID" value="NZ_BMVG01000013.1"/>
</dbReference>
<accession>A0A918YLN7</accession>
<organism evidence="1 2">
    <name type="scientific">Streptomyces alanosinicus</name>
    <dbReference type="NCBI Taxonomy" id="68171"/>
    <lineage>
        <taxon>Bacteria</taxon>
        <taxon>Bacillati</taxon>
        <taxon>Actinomycetota</taxon>
        <taxon>Actinomycetes</taxon>
        <taxon>Kitasatosporales</taxon>
        <taxon>Streptomycetaceae</taxon>
        <taxon>Streptomyces</taxon>
    </lineage>
</organism>
<evidence type="ECO:0000313" key="1">
    <source>
        <dbReference type="EMBL" id="GHE07318.1"/>
    </source>
</evidence>
<reference evidence="1" key="1">
    <citation type="journal article" date="2014" name="Int. J. Syst. Evol. Microbiol.">
        <title>Complete genome sequence of Corynebacterium casei LMG S-19264T (=DSM 44701T), isolated from a smear-ripened cheese.</title>
        <authorList>
            <consortium name="US DOE Joint Genome Institute (JGI-PGF)"/>
            <person name="Walter F."/>
            <person name="Albersmeier A."/>
            <person name="Kalinowski J."/>
            <person name="Ruckert C."/>
        </authorList>
    </citation>
    <scope>NUCLEOTIDE SEQUENCE</scope>
    <source>
        <strain evidence="1">JCM 4714</strain>
    </source>
</reference>
<gene>
    <name evidence="1" type="ORF">GCM10010339_51930</name>
</gene>
<name>A0A918YLN7_9ACTN</name>
<dbReference type="Proteomes" id="UP000655443">
    <property type="component" value="Unassembled WGS sequence"/>
</dbReference>